<sequence length="12" mass="1524">MMWTSFHKITEI</sequence>
<dbReference type="EMBL" id="GGEC01071690">
    <property type="protein sequence ID" value="MBX52174.1"/>
    <property type="molecule type" value="Transcribed_RNA"/>
</dbReference>
<organism evidence="1">
    <name type="scientific">Rhizophora mucronata</name>
    <name type="common">Asiatic mangrove</name>
    <dbReference type="NCBI Taxonomy" id="61149"/>
    <lineage>
        <taxon>Eukaryota</taxon>
        <taxon>Viridiplantae</taxon>
        <taxon>Streptophyta</taxon>
        <taxon>Embryophyta</taxon>
        <taxon>Tracheophyta</taxon>
        <taxon>Spermatophyta</taxon>
        <taxon>Magnoliopsida</taxon>
        <taxon>eudicotyledons</taxon>
        <taxon>Gunneridae</taxon>
        <taxon>Pentapetalae</taxon>
        <taxon>rosids</taxon>
        <taxon>fabids</taxon>
        <taxon>Malpighiales</taxon>
        <taxon>Rhizophoraceae</taxon>
        <taxon>Rhizophora</taxon>
    </lineage>
</organism>
<protein>
    <submittedName>
        <fullName evidence="1">Uncharacterized protein</fullName>
    </submittedName>
</protein>
<accession>A0A2P2PBS1</accession>
<name>A0A2P2PBS1_RHIMU</name>
<reference evidence="1" key="1">
    <citation type="submission" date="2018-02" db="EMBL/GenBank/DDBJ databases">
        <title>Rhizophora mucronata_Transcriptome.</title>
        <authorList>
            <person name="Meera S.P."/>
            <person name="Sreeshan A."/>
            <person name="Augustine A."/>
        </authorList>
    </citation>
    <scope>NUCLEOTIDE SEQUENCE</scope>
    <source>
        <tissue evidence="1">Leaf</tissue>
    </source>
</reference>
<evidence type="ECO:0000313" key="1">
    <source>
        <dbReference type="EMBL" id="MBX52174.1"/>
    </source>
</evidence>
<proteinExistence type="predicted"/>